<comment type="caution">
    <text evidence="2">The sequence shown here is derived from an EMBL/GenBank/DDBJ whole genome shotgun (WGS) entry which is preliminary data.</text>
</comment>
<evidence type="ECO:0000313" key="2">
    <source>
        <dbReference type="EMBL" id="OLP90321.1"/>
    </source>
</evidence>
<evidence type="ECO:0000256" key="1">
    <source>
        <dbReference type="SAM" id="MobiDB-lite"/>
    </source>
</evidence>
<gene>
    <name evidence="2" type="ORF">AK812_SmicGene28123</name>
</gene>
<organism evidence="2 3">
    <name type="scientific">Symbiodinium microadriaticum</name>
    <name type="common">Dinoflagellate</name>
    <name type="synonym">Zooxanthella microadriatica</name>
    <dbReference type="NCBI Taxonomy" id="2951"/>
    <lineage>
        <taxon>Eukaryota</taxon>
        <taxon>Sar</taxon>
        <taxon>Alveolata</taxon>
        <taxon>Dinophyceae</taxon>
        <taxon>Suessiales</taxon>
        <taxon>Symbiodiniaceae</taxon>
        <taxon>Symbiodinium</taxon>
    </lineage>
</organism>
<feature type="compositionally biased region" description="Gly residues" evidence="1">
    <location>
        <begin position="102"/>
        <end position="112"/>
    </location>
</feature>
<dbReference type="Proteomes" id="UP000186817">
    <property type="component" value="Unassembled WGS sequence"/>
</dbReference>
<evidence type="ECO:0000313" key="3">
    <source>
        <dbReference type="Proteomes" id="UP000186817"/>
    </source>
</evidence>
<feature type="region of interest" description="Disordered" evidence="1">
    <location>
        <begin position="84"/>
        <end position="153"/>
    </location>
</feature>
<dbReference type="EMBL" id="LSRX01000717">
    <property type="protein sequence ID" value="OLP90321.1"/>
    <property type="molecule type" value="Genomic_DNA"/>
</dbReference>
<reference evidence="2 3" key="1">
    <citation type="submission" date="2016-02" db="EMBL/GenBank/DDBJ databases">
        <title>Genome analysis of coral dinoflagellate symbionts highlights evolutionary adaptations to a symbiotic lifestyle.</title>
        <authorList>
            <person name="Aranda M."/>
            <person name="Li Y."/>
            <person name="Liew Y.J."/>
            <person name="Baumgarten S."/>
            <person name="Simakov O."/>
            <person name="Wilson M."/>
            <person name="Piel J."/>
            <person name="Ashoor H."/>
            <person name="Bougouffa S."/>
            <person name="Bajic V.B."/>
            <person name="Ryu T."/>
            <person name="Ravasi T."/>
            <person name="Bayer T."/>
            <person name="Micklem G."/>
            <person name="Kim H."/>
            <person name="Bhak J."/>
            <person name="Lajeunesse T.C."/>
            <person name="Voolstra C.R."/>
        </authorList>
    </citation>
    <scope>NUCLEOTIDE SEQUENCE [LARGE SCALE GENOMIC DNA]</scope>
    <source>
        <strain evidence="2 3">CCMP2467</strain>
    </source>
</reference>
<feature type="compositionally biased region" description="Basic and acidic residues" evidence="1">
    <location>
        <begin position="92"/>
        <end position="101"/>
    </location>
</feature>
<keyword evidence="3" id="KW-1185">Reference proteome</keyword>
<protein>
    <submittedName>
        <fullName evidence="2">Uncharacterized protein</fullName>
    </submittedName>
</protein>
<dbReference type="AlphaFoldDB" id="A0A1Q9D544"/>
<sequence length="153" mass="16086">MSWRKHPIVDPLGDALPAADANPTVPSVVQDVPDALLDPPADFARQLPDRQAIFAYLEGTYSSPTRNIPERIVKAWRKEQTKEASTWAAGSDGRRLQEGGRKGVLGCDGNGSGPARNPGGKGQGQHRPSCGDLLPAAKLDADKAASPTAPGLT</sequence>
<proteinExistence type="predicted"/>
<accession>A0A1Q9D544</accession>
<name>A0A1Q9D544_SYMMI</name>